<evidence type="ECO:0000313" key="3">
    <source>
        <dbReference type="Proteomes" id="UP000503399"/>
    </source>
</evidence>
<keyword evidence="3" id="KW-1185">Reference proteome</keyword>
<gene>
    <name evidence="2" type="ORF">R50_0339</name>
</gene>
<accession>A0A6F8ZDL7</accession>
<dbReference type="EMBL" id="LR778114">
    <property type="protein sequence ID" value="CAB1127845.1"/>
    <property type="molecule type" value="Genomic_DNA"/>
</dbReference>
<evidence type="ECO:0000313" key="2">
    <source>
        <dbReference type="EMBL" id="CAB1127845.1"/>
    </source>
</evidence>
<dbReference type="Gene3D" id="3.40.50.12090">
    <property type="match status" value="1"/>
</dbReference>
<protein>
    <recommendedName>
        <fullName evidence="4">Cell wall-binding repeat-containing protein</fullName>
    </recommendedName>
</protein>
<dbReference type="Gene3D" id="2.60.40.10">
    <property type="entry name" value="Immunoglobulins"/>
    <property type="match status" value="2"/>
</dbReference>
<dbReference type="KEGG" id="hfv:R50_0339"/>
<organism evidence="2 3">
    <name type="scientific">Candidatus Hydrogenisulfobacillus filiaventi</name>
    <dbReference type="NCBI Taxonomy" id="2707344"/>
    <lineage>
        <taxon>Bacteria</taxon>
        <taxon>Bacillati</taxon>
        <taxon>Bacillota</taxon>
        <taxon>Clostridia</taxon>
        <taxon>Eubacteriales</taxon>
        <taxon>Clostridiales Family XVII. Incertae Sedis</taxon>
        <taxon>Candidatus Hydrogenisulfobacillus</taxon>
    </lineage>
</organism>
<dbReference type="Proteomes" id="UP000503399">
    <property type="component" value="Chromosome"/>
</dbReference>
<name>A0A6F8ZDL7_9FIRM</name>
<feature type="region of interest" description="Disordered" evidence="1">
    <location>
        <begin position="1"/>
        <end position="24"/>
    </location>
</feature>
<sequence length="1254" mass="125151">MRPLDGNGVGSRSRSLPGRGNRGYIDAHWSEGRCDDVPKDWGRSCVPDFRKSVRMESGNRRRERRRWERPVRPADARASAGLVPIKVRTIPHKEVQNSPMAKKLRGRRTALSLLSALSMGAMMAAPAASAMAASPADVSATQLAGNTRYGTAVKIAEQMYPGGPSSHTVVITSGADANLVDALTAAPLARALHAPILLAQSPTELGSDVLSYISSNGITKVVLIGAVGANASTIESQLPSGVSVVGNYSGATRFQTAAAIAEALLSLEGKTSFSTVFVASGEQNNLIDALAGDPVAARLGDPILLAASSGSTLPSAREQSLLSGSSQQFVLGAAASYPVTTTMNGAVKLFGNSRFSTATAIDTYSAFVPSGGYSTIVVANGAQSHLVDAIAGGPLAAKDNAALVLVNDSAVPDSTSLFLQNSTYDQASTLLVLGGPASIPSSTVQAVSGLVGLTTNQQQVPAEVKLTAASANLLADGSAKDTITVSVLDANGNVVRNFNGSVTVASTTNDIYKATGNVSSTTVNITNGVGTFQVEAGTSVGESISLTPSALSPVTTTNNIVYSAVTVTETAPSATQLALTVETGSPTALSANTQTPTTLVLSVEDAAGNTFSGAPGEYVTVSVAGQGTLVGGATSETVFVSQTSTVVVESVTGTAGTITVAAGASGLTSASLSIPTYVNTAPASLAISATTGTDSNGNPYTEYTVSVLDTNGHLISYDSGTINVSANVPVNLASPSSITTSSPSIFLGSVSSTGTFTSATVVSGTLQATFQNGVYTFAVETDKVGSSPVTITVKDTTDNLTASASYTLVPGAATGVTVTPSSTAVYDVEPGQSFTFMAQLVDAYQNAVSEAGQSVVFGFTGTNSAGATLPNGLSSGTYTVTTGSSGTAAVTVTVPSGASAGTSFQLEATYNSGSVSGPTITVVSPVAYVNLLAVTGTPTQPVTAGYAVPTFYVSSEYAAGVFTSGASTGDTLQITTSNSGVVTLESGGVAVTALTVTATASSNGVAVTSTTGPSAWGLSAEQAGTATITVTDISNPSKPSVSFTVSVEPGQATTSPLIEYNGKPISSTNELTVAANTPVALQLVNVDAGGNPVPVAGSEPLWVALSAAVGNFEATDGGATVNAVYIPAGQDSTTIYFVAPTATTISGGLNAGDITVTVAPAAATLNTTTPSGTFTITVAAPSWSTVSVSGLTLVLSEVYSSGATLAISPSSTLTTNSSGQATFTATAGSSPAGSVTVYATISGTSNAGMTDITE</sequence>
<proteinExistence type="predicted"/>
<dbReference type="InterPro" id="IPR007253">
    <property type="entry name" value="Cell_wall-bd_2"/>
</dbReference>
<dbReference type="Pfam" id="PF04122">
    <property type="entry name" value="CW_binding_2"/>
    <property type="match status" value="3"/>
</dbReference>
<evidence type="ECO:0008006" key="4">
    <source>
        <dbReference type="Google" id="ProtNLM"/>
    </source>
</evidence>
<reference evidence="2 3" key="1">
    <citation type="submission" date="2020-02" db="EMBL/GenBank/DDBJ databases">
        <authorList>
            <person name="Hogendoorn C."/>
        </authorList>
    </citation>
    <scope>NUCLEOTIDE SEQUENCE [LARGE SCALE GENOMIC DNA]</scope>
    <source>
        <strain evidence="2">R501</strain>
    </source>
</reference>
<dbReference type="InterPro" id="IPR013783">
    <property type="entry name" value="Ig-like_fold"/>
</dbReference>
<evidence type="ECO:0000256" key="1">
    <source>
        <dbReference type="SAM" id="MobiDB-lite"/>
    </source>
</evidence>
<dbReference type="AlphaFoldDB" id="A0A6F8ZDL7"/>